<organism evidence="2 3">
    <name type="scientific">Halogeometricum luteum</name>
    <dbReference type="NCBI Taxonomy" id="2950537"/>
    <lineage>
        <taxon>Archaea</taxon>
        <taxon>Methanobacteriati</taxon>
        <taxon>Methanobacteriota</taxon>
        <taxon>Stenosarchaea group</taxon>
        <taxon>Halobacteria</taxon>
        <taxon>Halobacteriales</taxon>
        <taxon>Haloferacaceae</taxon>
        <taxon>Halogeometricum</taxon>
    </lineage>
</organism>
<evidence type="ECO:0000256" key="1">
    <source>
        <dbReference type="SAM" id="MobiDB-lite"/>
    </source>
</evidence>
<accession>A0ABU2G0N9</accession>
<gene>
    <name evidence="2" type="ORF">NDI79_07690</name>
</gene>
<proteinExistence type="predicted"/>
<feature type="compositionally biased region" description="Basic and acidic residues" evidence="1">
    <location>
        <begin position="12"/>
        <end position="22"/>
    </location>
</feature>
<keyword evidence="3" id="KW-1185">Reference proteome</keyword>
<dbReference type="PROSITE" id="PS51318">
    <property type="entry name" value="TAT"/>
    <property type="match status" value="1"/>
</dbReference>
<evidence type="ECO:0000313" key="2">
    <source>
        <dbReference type="EMBL" id="MDS0294051.1"/>
    </source>
</evidence>
<comment type="caution">
    <text evidence="2">The sequence shown here is derived from an EMBL/GenBank/DDBJ whole genome shotgun (WGS) entry which is preliminary data.</text>
</comment>
<name>A0ABU2G0N9_9EURY</name>
<dbReference type="Proteomes" id="UP001254813">
    <property type="component" value="Unassembled WGS sequence"/>
</dbReference>
<dbReference type="InterPro" id="IPR055828">
    <property type="entry name" value="DUF7405"/>
</dbReference>
<dbReference type="Pfam" id="PF24152">
    <property type="entry name" value="DUF7405"/>
    <property type="match status" value="1"/>
</dbReference>
<dbReference type="RefSeq" id="WP_310927898.1">
    <property type="nucleotide sequence ID" value="NZ_JAMQOQ010000002.1"/>
</dbReference>
<protein>
    <submittedName>
        <fullName evidence="2">Uncharacterized protein</fullName>
    </submittedName>
</protein>
<feature type="region of interest" description="Disordered" evidence="1">
    <location>
        <begin position="1"/>
        <end position="22"/>
    </location>
</feature>
<feature type="region of interest" description="Disordered" evidence="1">
    <location>
        <begin position="338"/>
        <end position="367"/>
    </location>
</feature>
<reference evidence="2 3" key="1">
    <citation type="submission" date="2022-06" db="EMBL/GenBank/DDBJ databases">
        <title>Halogeometricum sp. a new haloarchaeum isolate from saline soil.</title>
        <authorList>
            <person name="Strakova D."/>
            <person name="Galisteo C."/>
            <person name="Sanchez-Porro C."/>
            <person name="Ventosa A."/>
        </authorList>
    </citation>
    <scope>NUCLEOTIDE SEQUENCE [LARGE SCALE GENOMIC DNA]</scope>
    <source>
        <strain evidence="3">S3BR25-2</strain>
    </source>
</reference>
<dbReference type="EMBL" id="JAMQOQ010000002">
    <property type="protein sequence ID" value="MDS0294051.1"/>
    <property type="molecule type" value="Genomic_DNA"/>
</dbReference>
<evidence type="ECO:0000313" key="3">
    <source>
        <dbReference type="Proteomes" id="UP001254813"/>
    </source>
</evidence>
<sequence>MPCSHAAGGGGDEERGERTDEGVARREFMKSALLIGGASALATSGAVVGFSGTAGAAPATAAERDNRQHAWNRFLTDSDTSPAGVDFHVLLCLNYRGAGEPSPADRAEMEGALSQLEEAFEWSDRGLLFTVSYGQPYWDRFDDALPSGARLLDNRASTDAMVKRTPGTYEAFEDPQLEPYDLFVDLASDNVTNILAAEEALWGNCEELEEVEIAHTFEGLFEKPEAYPDRRTGFVGVGVAGDDTEAVRAHEGFGNPNEDIPEDAQLTMGFRSSFEDNANQEENVTLVHDQRFDDGEARPPGQFAQGTVQHLSRLEVDLITWYGDSLTSRRTRMFSPRHDLENTGVTGRKLGDRSDPGGYPMRDDDAESDVARETIDAARAVKEVIESGGEEGLEAAVDEGNVIGHAQKLARARIDHGTRVGDGERCGRLEPLLLRRDFNSLDGTGADLPNADEMAPDERSIPPNSALHFLALMRFNEDMVTTRRAMNEIAFSSPDGSVRHDPVPEVEAELDAHGIQEYILATRRGNFLVPPITLRSLPTPRALDLDIEVSPDPLPAEGYLPVELRSTEDVHVADLDAGTLRFGPRTEVDQGRGATVERVYGDSHGDGLDERIALFRVEEAGFEDGDGVGRLFGKTRDGVAVTAEAAVSVE</sequence>
<dbReference type="InterPro" id="IPR006311">
    <property type="entry name" value="TAT_signal"/>
</dbReference>